<dbReference type="InterPro" id="IPR011882">
    <property type="entry name" value="PaaC"/>
</dbReference>
<proteinExistence type="predicted"/>
<dbReference type="InterPro" id="IPR012347">
    <property type="entry name" value="Ferritin-like"/>
</dbReference>
<dbReference type="InterPro" id="IPR007814">
    <property type="entry name" value="PaaA_PaaC"/>
</dbReference>
<comment type="caution">
    <text evidence="2">The sequence shown here is derived from an EMBL/GenBank/DDBJ whole genome shotgun (WGS) entry which is preliminary data.</text>
</comment>
<evidence type="ECO:0000313" key="3">
    <source>
        <dbReference type="Proteomes" id="UP000475532"/>
    </source>
</evidence>
<dbReference type="GO" id="GO:0010124">
    <property type="term" value="P:phenylacetate catabolic process"/>
    <property type="evidence" value="ECO:0007669"/>
    <property type="project" value="InterPro"/>
</dbReference>
<dbReference type="EMBL" id="JAAGLI010000973">
    <property type="protein sequence ID" value="NEA27938.1"/>
    <property type="molecule type" value="Genomic_DNA"/>
</dbReference>
<dbReference type="GO" id="GO:0005829">
    <property type="term" value="C:cytosol"/>
    <property type="evidence" value="ECO:0007669"/>
    <property type="project" value="TreeGrafter"/>
</dbReference>
<protein>
    <submittedName>
        <fullName evidence="2">Phenylacetate-CoA oxygenase subunit PaaC</fullName>
    </submittedName>
</protein>
<name>A0A6L9QS47_9ACTN</name>
<organism evidence="2 3">
    <name type="scientific">Actinomadura bangladeshensis</name>
    <dbReference type="NCBI Taxonomy" id="453573"/>
    <lineage>
        <taxon>Bacteria</taxon>
        <taxon>Bacillati</taxon>
        <taxon>Actinomycetota</taxon>
        <taxon>Actinomycetes</taxon>
        <taxon>Streptosporangiales</taxon>
        <taxon>Thermomonosporaceae</taxon>
        <taxon>Actinomadura</taxon>
    </lineage>
</organism>
<dbReference type="PIRSF" id="PIRSF037834">
    <property type="entry name" value="PA_CoA_Oase3"/>
    <property type="match status" value="1"/>
</dbReference>
<feature type="compositionally biased region" description="Low complexity" evidence="1">
    <location>
        <begin position="1"/>
        <end position="21"/>
    </location>
</feature>
<evidence type="ECO:0000313" key="2">
    <source>
        <dbReference type="EMBL" id="NEA27938.1"/>
    </source>
</evidence>
<dbReference type="RefSeq" id="WP_163062482.1">
    <property type="nucleotide sequence ID" value="NZ_JAAGLI010000973.1"/>
</dbReference>
<reference evidence="2 3" key="1">
    <citation type="submission" date="2020-01" db="EMBL/GenBank/DDBJ databases">
        <title>Insect and environment-associated Actinomycetes.</title>
        <authorList>
            <person name="Currrie C."/>
            <person name="Chevrette M."/>
            <person name="Carlson C."/>
            <person name="Stubbendieck R."/>
            <person name="Wendt-Pienkowski E."/>
        </authorList>
    </citation>
    <scope>NUCLEOTIDE SEQUENCE [LARGE SCALE GENOMIC DNA]</scope>
    <source>
        <strain evidence="2 3">SID10258</strain>
    </source>
</reference>
<dbReference type="InterPro" id="IPR009078">
    <property type="entry name" value="Ferritin-like_SF"/>
</dbReference>
<dbReference type="NCBIfam" id="TIGR02158">
    <property type="entry name" value="PA_CoA_Oxy3"/>
    <property type="match status" value="1"/>
</dbReference>
<evidence type="ECO:0000256" key="1">
    <source>
        <dbReference type="SAM" id="MobiDB-lite"/>
    </source>
</evidence>
<feature type="region of interest" description="Disordered" evidence="1">
    <location>
        <begin position="1"/>
        <end position="28"/>
    </location>
</feature>
<gene>
    <name evidence="2" type="primary">paaC</name>
    <name evidence="2" type="ORF">G3I70_36385</name>
</gene>
<sequence>MSSDYPSSHNPSSHNPSSDNPFEALSEESDDARWAFGTGFDDPLAGIDPAVPDGVDRGALAAYCLMLGDDALVMSHRLQEWCTHAPELEEEVALANIALDLLGQARLLLARAGVAEDKGRGEDDLAYFRDASDFRNVGLAEVENGDFAHSTVRLLLFATWRLALLDHLTTSRDPVLAAIAAKGVKEVAYHRDHAALWTVRLGDGTDLSHERAQRALDELWPQTGELFTAHEVERLLAGTGVAVDPADVRAEFDAVLDEVLSRATLRRPEPVPARLAGRDGAHSPALAGLLTEMQSLARDHPGAAW</sequence>
<dbReference type="PANTHER" id="PTHR30458:SF0">
    <property type="entry name" value="1,2-PHENYLACETYL-COA EPOXIDASE, SUBUNIT C"/>
    <property type="match status" value="1"/>
</dbReference>
<dbReference type="PANTHER" id="PTHR30458">
    <property type="entry name" value="PHENYLACETIC ACID DEGRADATION PROTEIN PAA"/>
    <property type="match status" value="1"/>
</dbReference>
<dbReference type="AlphaFoldDB" id="A0A6L9QS47"/>
<dbReference type="Pfam" id="PF05138">
    <property type="entry name" value="PaaA_PaaC"/>
    <property type="match status" value="1"/>
</dbReference>
<accession>A0A6L9QS47</accession>
<dbReference type="InterPro" id="IPR052703">
    <property type="entry name" value="Aromatic_CoA_ox/epox"/>
</dbReference>
<dbReference type="SUPFAM" id="SSF47240">
    <property type="entry name" value="Ferritin-like"/>
    <property type="match status" value="1"/>
</dbReference>
<dbReference type="Gene3D" id="1.20.1260.10">
    <property type="match status" value="1"/>
</dbReference>
<dbReference type="Proteomes" id="UP000475532">
    <property type="component" value="Unassembled WGS sequence"/>
</dbReference>